<dbReference type="GeneID" id="24125973"/>
<dbReference type="AlphaFoldDB" id="A0A067CXK5"/>
<dbReference type="KEGG" id="spar:SPRG_03471"/>
<dbReference type="Proteomes" id="UP000030745">
    <property type="component" value="Unassembled WGS sequence"/>
</dbReference>
<keyword evidence="2" id="KW-1185">Reference proteome</keyword>
<reference evidence="1 2" key="1">
    <citation type="journal article" date="2013" name="PLoS Genet.">
        <title>Distinctive expansion of potential virulence genes in the genome of the oomycete fish pathogen Saprolegnia parasitica.</title>
        <authorList>
            <person name="Jiang R.H."/>
            <person name="de Bruijn I."/>
            <person name="Haas B.J."/>
            <person name="Belmonte R."/>
            <person name="Lobach L."/>
            <person name="Christie J."/>
            <person name="van den Ackerveken G."/>
            <person name="Bottin A."/>
            <person name="Bulone V."/>
            <person name="Diaz-Moreno S.M."/>
            <person name="Dumas B."/>
            <person name="Fan L."/>
            <person name="Gaulin E."/>
            <person name="Govers F."/>
            <person name="Grenville-Briggs L.J."/>
            <person name="Horner N.R."/>
            <person name="Levin J.Z."/>
            <person name="Mammella M."/>
            <person name="Meijer H.J."/>
            <person name="Morris P."/>
            <person name="Nusbaum C."/>
            <person name="Oome S."/>
            <person name="Phillips A.J."/>
            <person name="van Rooyen D."/>
            <person name="Rzeszutek E."/>
            <person name="Saraiva M."/>
            <person name="Secombes C.J."/>
            <person name="Seidl M.F."/>
            <person name="Snel B."/>
            <person name="Stassen J.H."/>
            <person name="Sykes S."/>
            <person name="Tripathy S."/>
            <person name="van den Berg H."/>
            <person name="Vega-Arreguin J.C."/>
            <person name="Wawra S."/>
            <person name="Young S.K."/>
            <person name="Zeng Q."/>
            <person name="Dieguez-Uribeondo J."/>
            <person name="Russ C."/>
            <person name="Tyler B.M."/>
            <person name="van West P."/>
        </authorList>
    </citation>
    <scope>NUCLEOTIDE SEQUENCE [LARGE SCALE GENOMIC DNA]</scope>
    <source>
        <strain evidence="1 2">CBS 223.65</strain>
    </source>
</reference>
<dbReference type="RefSeq" id="XP_012197449.1">
    <property type="nucleotide sequence ID" value="XM_012342059.1"/>
</dbReference>
<sequence length="73" mass="8169">MAHPVTLLECIQCMQYILQLQPPSVERRCVLDAVTWLPSPLAAALRKEVGVWVGRLQYDASTKVPDAWLAHIA</sequence>
<gene>
    <name evidence="1" type="ORF">SPRG_03471</name>
</gene>
<dbReference type="EMBL" id="KK583197">
    <property type="protein sequence ID" value="KDO31542.1"/>
    <property type="molecule type" value="Genomic_DNA"/>
</dbReference>
<protein>
    <submittedName>
        <fullName evidence="1">Uncharacterized protein</fullName>
    </submittedName>
</protein>
<organism evidence="1 2">
    <name type="scientific">Saprolegnia parasitica (strain CBS 223.65)</name>
    <dbReference type="NCBI Taxonomy" id="695850"/>
    <lineage>
        <taxon>Eukaryota</taxon>
        <taxon>Sar</taxon>
        <taxon>Stramenopiles</taxon>
        <taxon>Oomycota</taxon>
        <taxon>Saprolegniomycetes</taxon>
        <taxon>Saprolegniales</taxon>
        <taxon>Saprolegniaceae</taxon>
        <taxon>Saprolegnia</taxon>
    </lineage>
</organism>
<evidence type="ECO:0000313" key="1">
    <source>
        <dbReference type="EMBL" id="KDO31542.1"/>
    </source>
</evidence>
<dbReference type="OrthoDB" id="10555564at2759"/>
<evidence type="ECO:0000313" key="2">
    <source>
        <dbReference type="Proteomes" id="UP000030745"/>
    </source>
</evidence>
<name>A0A067CXK5_SAPPC</name>
<proteinExistence type="predicted"/>
<accession>A0A067CXK5</accession>
<dbReference type="VEuPathDB" id="FungiDB:SPRG_03471"/>